<evidence type="ECO:0000313" key="1">
    <source>
        <dbReference type="EMBL" id="GGI57196.1"/>
    </source>
</evidence>
<accession>A0ABQ2BZ45</accession>
<reference evidence="2" key="1">
    <citation type="journal article" date="2019" name="Int. J. Syst. Evol. Microbiol.">
        <title>The Global Catalogue of Microorganisms (GCM) 10K type strain sequencing project: providing services to taxonomists for standard genome sequencing and annotation.</title>
        <authorList>
            <consortium name="The Broad Institute Genomics Platform"/>
            <consortium name="The Broad Institute Genome Sequencing Center for Infectious Disease"/>
            <person name="Wu L."/>
            <person name="Ma J."/>
        </authorList>
    </citation>
    <scope>NUCLEOTIDE SEQUENCE [LARGE SCALE GENOMIC DNA]</scope>
    <source>
        <strain evidence="2">CCM 8681</strain>
    </source>
</reference>
<name>A0ABQ2BZ45_9FLAO</name>
<proteinExistence type="predicted"/>
<evidence type="ECO:0000313" key="2">
    <source>
        <dbReference type="Proteomes" id="UP000624701"/>
    </source>
</evidence>
<organism evidence="1 2">
    <name type="scientific">Winogradskyella haliclonae</name>
    <dbReference type="NCBI Taxonomy" id="2048558"/>
    <lineage>
        <taxon>Bacteria</taxon>
        <taxon>Pseudomonadati</taxon>
        <taxon>Bacteroidota</taxon>
        <taxon>Flavobacteriia</taxon>
        <taxon>Flavobacteriales</taxon>
        <taxon>Flavobacteriaceae</taxon>
        <taxon>Winogradskyella</taxon>
    </lineage>
</organism>
<comment type="caution">
    <text evidence="1">The sequence shown here is derived from an EMBL/GenBank/DDBJ whole genome shotgun (WGS) entry which is preliminary data.</text>
</comment>
<dbReference type="Proteomes" id="UP000624701">
    <property type="component" value="Unassembled WGS sequence"/>
</dbReference>
<sequence>MVYILFLAFALRPICFVGNVLYYQLNIDYIIETYCVNVDKPKLQCNGKCHLAKSVDVSASDTEVPEKQMALIHESFYPLYFQDCEKQKFRNSTSIPKKENWRHLNVIQFQLIYNSFHPPETLI</sequence>
<keyword evidence="2" id="KW-1185">Reference proteome</keyword>
<dbReference type="EMBL" id="BMDQ01000001">
    <property type="protein sequence ID" value="GGI57196.1"/>
    <property type="molecule type" value="Genomic_DNA"/>
</dbReference>
<gene>
    <name evidence="1" type="ORF">GCM10011444_15050</name>
</gene>
<protein>
    <submittedName>
        <fullName evidence="1">Uncharacterized protein</fullName>
    </submittedName>
</protein>